<keyword evidence="5 8" id="KW-0808">Transferase</keyword>
<dbReference type="InterPro" id="IPR017872">
    <property type="entry name" value="Pyrmidine_PPase_CS"/>
</dbReference>
<dbReference type="Pfam" id="PF07831">
    <property type="entry name" value="PYNP_C"/>
    <property type="match status" value="1"/>
</dbReference>
<evidence type="ECO:0000256" key="6">
    <source>
        <dbReference type="ARBA" id="ARBA00048550"/>
    </source>
</evidence>
<dbReference type="EC" id="2.4.2.4" evidence="3"/>
<evidence type="ECO:0000259" key="7">
    <source>
        <dbReference type="SMART" id="SM00941"/>
    </source>
</evidence>
<dbReference type="InterPro" id="IPR036566">
    <property type="entry name" value="PYNP-like_C_sf"/>
</dbReference>
<dbReference type="SUPFAM" id="SSF52418">
    <property type="entry name" value="Nucleoside phosphorylase/phosphoribosyltransferase catalytic domain"/>
    <property type="match status" value="1"/>
</dbReference>
<comment type="caution">
    <text evidence="8">The sequence shown here is derived from an EMBL/GenBank/DDBJ whole genome shotgun (WGS) entry which is preliminary data.</text>
</comment>
<dbReference type="Proteomes" id="UP001315686">
    <property type="component" value="Unassembled WGS sequence"/>
</dbReference>
<dbReference type="PANTHER" id="PTHR10515">
    <property type="entry name" value="THYMIDINE PHOSPHORYLASE"/>
    <property type="match status" value="1"/>
</dbReference>
<sequence length="441" mass="45112">MTPKALLEILKRGEVPEAAALEAFGRSAGDAELVSNAQLGAFAMGICRAPLDAQARAALTRGMTASGTSLSWDLSGPVIDKHSTGGVGDVVSLVLAPALAACGGFVPMISGRGLGHTGGTLDKLEAIPGLSIEQDLTSLKRITREIGCAIVAASGDLAPADRRLYAVRDVTGTVGSMDLITSSILSKKLAAGLEALVLDVKVGSGALMTGMEEARALALSLTETANAAGCRTAAIISDMNQPAAPAAGNALEVAEAVMTLTGRSRDRRLGDLTVELGGRLLALSGLAEGGEDGRARMRRALESGAAAERFAAMVVAQGGPPDFVDKWRDRLPAARVQRTIWPERSGAVSAIDTRALGEVVIDLGGGRRQASDRINPAVGLCEIARIGDMVGQDRPLMLIHADSEADADRAEGALAAAFAIAGERPVPAPLVIEGIGPEGAL</sequence>
<dbReference type="GO" id="GO:0009032">
    <property type="term" value="F:thymidine phosphorylase activity"/>
    <property type="evidence" value="ECO:0007669"/>
    <property type="project" value="UniProtKB-EC"/>
</dbReference>
<protein>
    <recommendedName>
        <fullName evidence="3">thymidine phosphorylase</fullName>
        <ecNumber evidence="3">2.4.2.4</ecNumber>
    </recommendedName>
</protein>
<dbReference type="GO" id="GO:0006213">
    <property type="term" value="P:pyrimidine nucleoside metabolic process"/>
    <property type="evidence" value="ECO:0007669"/>
    <property type="project" value="InterPro"/>
</dbReference>
<dbReference type="AlphaFoldDB" id="A0AAP2CVR7"/>
<evidence type="ECO:0000256" key="3">
    <source>
        <dbReference type="ARBA" id="ARBA00011892"/>
    </source>
</evidence>
<feature type="domain" description="Pyrimidine nucleoside phosphorylase C-terminal" evidence="7">
    <location>
        <begin position="347"/>
        <end position="421"/>
    </location>
</feature>
<comment type="catalytic activity">
    <reaction evidence="6">
        <text>thymidine + phosphate = 2-deoxy-alpha-D-ribose 1-phosphate + thymine</text>
        <dbReference type="Rhea" id="RHEA:16037"/>
        <dbReference type="ChEBI" id="CHEBI:17748"/>
        <dbReference type="ChEBI" id="CHEBI:17821"/>
        <dbReference type="ChEBI" id="CHEBI:43474"/>
        <dbReference type="ChEBI" id="CHEBI:57259"/>
        <dbReference type="EC" id="2.4.2.4"/>
    </reaction>
</comment>
<dbReference type="EMBL" id="JADQAZ010000003">
    <property type="protein sequence ID" value="MBT0958578.1"/>
    <property type="molecule type" value="Genomic_DNA"/>
</dbReference>
<dbReference type="InterPro" id="IPR000312">
    <property type="entry name" value="Glycosyl_Trfase_fam3"/>
</dbReference>
<dbReference type="GO" id="GO:0004645">
    <property type="term" value="F:1,4-alpha-oligoglucan phosphorylase activity"/>
    <property type="evidence" value="ECO:0007669"/>
    <property type="project" value="InterPro"/>
</dbReference>
<dbReference type="GO" id="GO:0006206">
    <property type="term" value="P:pyrimidine nucleobase metabolic process"/>
    <property type="evidence" value="ECO:0007669"/>
    <property type="project" value="InterPro"/>
</dbReference>
<dbReference type="InterPro" id="IPR013102">
    <property type="entry name" value="PYNP_C"/>
</dbReference>
<keyword evidence="4 8" id="KW-0328">Glycosyltransferase</keyword>
<name>A0AAP2CVR7_9RHOB</name>
<gene>
    <name evidence="8" type="ORF">IV417_14405</name>
</gene>
<dbReference type="InterPro" id="IPR035902">
    <property type="entry name" value="Nuc_phospho_transferase"/>
</dbReference>
<dbReference type="PROSITE" id="PS00647">
    <property type="entry name" value="THYMID_PHOSPHORYLASE"/>
    <property type="match status" value="1"/>
</dbReference>
<dbReference type="Gene3D" id="3.40.1030.10">
    <property type="entry name" value="Nucleoside phosphorylase/phosphoribosyltransferase catalytic domain"/>
    <property type="match status" value="1"/>
</dbReference>
<evidence type="ECO:0000256" key="4">
    <source>
        <dbReference type="ARBA" id="ARBA00022676"/>
    </source>
</evidence>
<dbReference type="GO" id="GO:0005829">
    <property type="term" value="C:cytosol"/>
    <property type="evidence" value="ECO:0007669"/>
    <property type="project" value="TreeGrafter"/>
</dbReference>
<dbReference type="Gene3D" id="1.20.970.10">
    <property type="entry name" value="Transferase, Pyrimidine Nucleoside Phosphorylase, Chain C"/>
    <property type="match status" value="1"/>
</dbReference>
<evidence type="ECO:0000256" key="1">
    <source>
        <dbReference type="ARBA" id="ARBA00006915"/>
    </source>
</evidence>
<accession>A0AAP2CVR7</accession>
<dbReference type="NCBIfam" id="TIGR02644">
    <property type="entry name" value="Y_phosphoryl"/>
    <property type="match status" value="1"/>
</dbReference>
<dbReference type="InterPro" id="IPR018090">
    <property type="entry name" value="Pyrmidine_PPas_bac/euk"/>
</dbReference>
<dbReference type="InterPro" id="IPR000053">
    <property type="entry name" value="Thymidine/pyrmidine_PPase"/>
</dbReference>
<reference evidence="8 9" key="1">
    <citation type="journal article" date="2021" name="Arch. Microbiol.">
        <title>Harenicola maris gen. nov., sp. nov. isolated from the Sea of Japan shallow sediments.</title>
        <authorList>
            <person name="Romanenko L.A."/>
            <person name="Kurilenko V.V."/>
            <person name="Chernysheva N.Y."/>
            <person name="Tekutyeva L.A."/>
            <person name="Velansky P.V."/>
            <person name="Svetashev V.I."/>
            <person name="Isaeva M.P."/>
        </authorList>
    </citation>
    <scope>NUCLEOTIDE SEQUENCE [LARGE SCALE GENOMIC DNA]</scope>
    <source>
        <strain evidence="8 9">KMM 3653</strain>
    </source>
</reference>
<evidence type="ECO:0000313" key="8">
    <source>
        <dbReference type="EMBL" id="MBT0958578.1"/>
    </source>
</evidence>
<dbReference type="SUPFAM" id="SSF54680">
    <property type="entry name" value="Pyrimidine nucleoside phosphorylase C-terminal domain"/>
    <property type="match status" value="1"/>
</dbReference>
<organism evidence="8 9">
    <name type="scientific">Harenicola maris</name>
    <dbReference type="NCBI Taxonomy" id="2841044"/>
    <lineage>
        <taxon>Bacteria</taxon>
        <taxon>Pseudomonadati</taxon>
        <taxon>Pseudomonadota</taxon>
        <taxon>Alphaproteobacteria</taxon>
        <taxon>Rhodobacterales</taxon>
        <taxon>Paracoccaceae</taxon>
        <taxon>Harenicola</taxon>
    </lineage>
</organism>
<dbReference type="FunFam" id="3.40.1030.10:FF:000003">
    <property type="entry name" value="Pyrimidine-nucleoside phosphorylase"/>
    <property type="match status" value="1"/>
</dbReference>
<dbReference type="PIRSF" id="PIRSF000478">
    <property type="entry name" value="TP_PyNP"/>
    <property type="match status" value="1"/>
</dbReference>
<dbReference type="RefSeq" id="WP_327794806.1">
    <property type="nucleotide sequence ID" value="NZ_JADQAZ010000003.1"/>
</dbReference>
<dbReference type="Pfam" id="PF00591">
    <property type="entry name" value="Glycos_transf_3"/>
    <property type="match status" value="1"/>
</dbReference>
<evidence type="ECO:0000313" key="9">
    <source>
        <dbReference type="Proteomes" id="UP001315686"/>
    </source>
</evidence>
<evidence type="ECO:0000256" key="2">
    <source>
        <dbReference type="ARBA" id="ARBA00011738"/>
    </source>
</evidence>
<proteinExistence type="inferred from homology"/>
<dbReference type="PANTHER" id="PTHR10515:SF0">
    <property type="entry name" value="THYMIDINE PHOSPHORYLASE"/>
    <property type="match status" value="1"/>
</dbReference>
<comment type="similarity">
    <text evidence="1">Belongs to the thymidine/pyrimidine-nucleoside phosphorylase family.</text>
</comment>
<comment type="subunit">
    <text evidence="2">Homodimer.</text>
</comment>
<dbReference type="NCBIfam" id="NF004490">
    <property type="entry name" value="PRK05820.1"/>
    <property type="match status" value="1"/>
</dbReference>
<evidence type="ECO:0000256" key="5">
    <source>
        <dbReference type="ARBA" id="ARBA00022679"/>
    </source>
</evidence>
<dbReference type="Gene3D" id="3.90.1170.30">
    <property type="entry name" value="Pyrimidine nucleoside phosphorylase-like, C-terminal domain"/>
    <property type="match status" value="1"/>
</dbReference>
<dbReference type="SMART" id="SM00941">
    <property type="entry name" value="PYNP_C"/>
    <property type="match status" value="1"/>
</dbReference>
<keyword evidence="9" id="KW-1185">Reference proteome</keyword>